<dbReference type="Pfam" id="PF00209">
    <property type="entry name" value="SNF"/>
    <property type="match status" value="1"/>
</dbReference>
<dbReference type="NCBIfam" id="NF037979">
    <property type="entry name" value="Na_transp"/>
    <property type="match status" value="1"/>
</dbReference>
<feature type="transmembrane region" description="Helical" evidence="8">
    <location>
        <begin position="192"/>
        <end position="213"/>
    </location>
</feature>
<evidence type="ECO:0000256" key="6">
    <source>
        <dbReference type="RuleBase" id="RU003732"/>
    </source>
</evidence>
<gene>
    <name evidence="9" type="ORF">CVLEPA_LOCUS27624</name>
</gene>
<evidence type="ECO:0000313" key="10">
    <source>
        <dbReference type="Proteomes" id="UP001642483"/>
    </source>
</evidence>
<comment type="similarity">
    <text evidence="6">Belongs to the sodium:neurotransmitter symporter (SNF) (TC 2.A.22) family.</text>
</comment>
<keyword evidence="4 8" id="KW-1133">Transmembrane helix</keyword>
<keyword evidence="5 8" id="KW-0472">Membrane</keyword>
<feature type="transmembrane region" description="Helical" evidence="8">
    <location>
        <begin position="615"/>
        <end position="633"/>
    </location>
</feature>
<evidence type="ECO:0000313" key="9">
    <source>
        <dbReference type="EMBL" id="CAK8694240.1"/>
    </source>
</evidence>
<feature type="transmembrane region" description="Helical" evidence="8">
    <location>
        <begin position="329"/>
        <end position="350"/>
    </location>
</feature>
<evidence type="ECO:0000256" key="7">
    <source>
        <dbReference type="SAM" id="MobiDB-lite"/>
    </source>
</evidence>
<feature type="transmembrane region" description="Helical" evidence="8">
    <location>
        <begin position="405"/>
        <end position="426"/>
    </location>
</feature>
<feature type="transmembrane region" description="Helical" evidence="8">
    <location>
        <begin position="653"/>
        <end position="671"/>
    </location>
</feature>
<feature type="transmembrane region" description="Helical" evidence="8">
    <location>
        <begin position="541"/>
        <end position="565"/>
    </location>
</feature>
<keyword evidence="10" id="KW-1185">Reference proteome</keyword>
<feature type="transmembrane region" description="Helical" evidence="8">
    <location>
        <begin position="234"/>
        <end position="262"/>
    </location>
</feature>
<organism evidence="9 10">
    <name type="scientific">Clavelina lepadiformis</name>
    <name type="common">Light-bulb sea squirt</name>
    <name type="synonym">Ascidia lepadiformis</name>
    <dbReference type="NCBI Taxonomy" id="159417"/>
    <lineage>
        <taxon>Eukaryota</taxon>
        <taxon>Metazoa</taxon>
        <taxon>Chordata</taxon>
        <taxon>Tunicata</taxon>
        <taxon>Ascidiacea</taxon>
        <taxon>Aplousobranchia</taxon>
        <taxon>Clavelinidae</taxon>
        <taxon>Clavelina</taxon>
    </lineage>
</organism>
<feature type="transmembrane region" description="Helical" evidence="8">
    <location>
        <begin position="162"/>
        <end position="180"/>
    </location>
</feature>
<feature type="transmembrane region" description="Helical" evidence="8">
    <location>
        <begin position="571"/>
        <end position="594"/>
    </location>
</feature>
<reference evidence="9 10" key="1">
    <citation type="submission" date="2024-02" db="EMBL/GenBank/DDBJ databases">
        <authorList>
            <person name="Daric V."/>
            <person name="Darras S."/>
        </authorList>
    </citation>
    <scope>NUCLEOTIDE SEQUENCE [LARGE SCALE GENOMIC DNA]</scope>
</reference>
<feature type="compositionally biased region" description="Basic and acidic residues" evidence="7">
    <location>
        <begin position="1"/>
        <end position="22"/>
    </location>
</feature>
<feature type="region of interest" description="Disordered" evidence="7">
    <location>
        <begin position="1"/>
        <end position="123"/>
    </location>
</feature>
<protein>
    <recommendedName>
        <fullName evidence="6">Transporter</fullName>
    </recommendedName>
</protein>
<dbReference type="Proteomes" id="UP001642483">
    <property type="component" value="Unassembled WGS sequence"/>
</dbReference>
<evidence type="ECO:0000256" key="4">
    <source>
        <dbReference type="ARBA" id="ARBA00022989"/>
    </source>
</evidence>
<name>A0ABP0GRR3_CLALP</name>
<dbReference type="PROSITE" id="PS00610">
    <property type="entry name" value="NA_NEUROTRAN_SYMP_1"/>
    <property type="match status" value="1"/>
</dbReference>
<feature type="transmembrane region" description="Helical" evidence="8">
    <location>
        <begin position="481"/>
        <end position="508"/>
    </location>
</feature>
<evidence type="ECO:0000256" key="5">
    <source>
        <dbReference type="ARBA" id="ARBA00023136"/>
    </source>
</evidence>
<sequence>MESKIANDDEKTDPENWDRFEIEDQSPVKRSSRKTSLLSCPGNLETHRQTKETYPSRNDKGDVKTLLKENGEAPKRRVSGYGLGPPSAGDTVKFPGRKRSSQGSNGMGITRGRLESTMTTDSLPNSSSTYGLVLAGNGDHRFVPKMGSSSLKREQWGKKFEFLLSLIGFAVDLGNVWRFPYICFKNGGGAFLIPYFLMVIFGGIPLFYLEVILGQYHRSGCISIWRKICPIFKGVGFGICLMALYVSSYYNTVIAWAVYYLYSSFASELPWSRCDPAWANENCLDQINASAHNMSWSNSSESPAHQFFERHVLELYKSSGIGDLGTPRWQIVACLFIVYVILYFCLWKGVRSSGKAVWVTATLPYVVLFILLIRGVTLPGAGLGIRYYLTPRWHYLARPGVWLEAATQVFFSLGPGFGTLIALSSYNRFDNNCYRDAIITSVINCLTSFMAGFVVFSFMGYMAHLLHKTNIEEVTTPGVGLLFVVLGQALTTFDGSVFFSIIFFLMIITLGLDSSFGGLEAVITGAADEFPEKVGKNREKFVLVFLSGSFLFAISTTTQGGAYLVTLLEAYAAGSAIMTFVLLEAISVSWFYGIDRLCGDVQAMLGFGPGIFWRICWKYISPIFLAFMIIMGFATSSNLAYDGQVFPDWSTAVGWLITLSSVILVPVYAIYRYCFETGSPRQRCFVLTKPEVGGQGLPRESLAMTTVPE</sequence>
<evidence type="ECO:0000256" key="3">
    <source>
        <dbReference type="ARBA" id="ARBA00022692"/>
    </source>
</evidence>
<accession>A0ABP0GRR3</accession>
<dbReference type="EMBL" id="CAWYQH010000141">
    <property type="protein sequence ID" value="CAK8694240.1"/>
    <property type="molecule type" value="Genomic_DNA"/>
</dbReference>
<evidence type="ECO:0000256" key="2">
    <source>
        <dbReference type="ARBA" id="ARBA00022448"/>
    </source>
</evidence>
<feature type="compositionally biased region" description="Basic and acidic residues" evidence="7">
    <location>
        <begin position="57"/>
        <end position="75"/>
    </location>
</feature>
<proteinExistence type="inferred from homology"/>
<dbReference type="SUPFAM" id="SSF161070">
    <property type="entry name" value="SNF-like"/>
    <property type="match status" value="1"/>
</dbReference>
<keyword evidence="2 6" id="KW-0813">Transport</keyword>
<dbReference type="PRINTS" id="PR00176">
    <property type="entry name" value="NANEUSMPORT"/>
</dbReference>
<comment type="caution">
    <text evidence="9">The sequence shown here is derived from an EMBL/GenBank/DDBJ whole genome shotgun (WGS) entry which is preliminary data.</text>
</comment>
<dbReference type="PANTHER" id="PTHR11616:SF279">
    <property type="entry name" value="SODIUM-DEPENDENT SEROTONIN TRANSPORTER"/>
    <property type="match status" value="1"/>
</dbReference>
<dbReference type="InterPro" id="IPR037272">
    <property type="entry name" value="SNS_sf"/>
</dbReference>
<comment type="subcellular location">
    <subcellularLocation>
        <location evidence="1">Membrane</location>
        <topology evidence="1">Multi-pass membrane protein</topology>
    </subcellularLocation>
</comment>
<evidence type="ECO:0000256" key="8">
    <source>
        <dbReference type="SAM" id="Phobius"/>
    </source>
</evidence>
<keyword evidence="6" id="KW-0769">Symport</keyword>
<keyword evidence="3 6" id="KW-0812">Transmembrane</keyword>
<dbReference type="PANTHER" id="PTHR11616">
    <property type="entry name" value="SODIUM/CHLORIDE DEPENDENT TRANSPORTER"/>
    <property type="match status" value="1"/>
</dbReference>
<evidence type="ECO:0000256" key="1">
    <source>
        <dbReference type="ARBA" id="ARBA00004141"/>
    </source>
</evidence>
<dbReference type="InterPro" id="IPR000175">
    <property type="entry name" value="Na/ntran_symport"/>
</dbReference>
<feature type="transmembrane region" description="Helical" evidence="8">
    <location>
        <begin position="438"/>
        <end position="461"/>
    </location>
</feature>
<feature type="transmembrane region" description="Helical" evidence="8">
    <location>
        <begin position="362"/>
        <end position="385"/>
    </location>
</feature>
<dbReference type="PROSITE" id="PS50267">
    <property type="entry name" value="NA_NEUROTRAN_SYMP_3"/>
    <property type="match status" value="1"/>
</dbReference>